<dbReference type="EMBL" id="HF935285">
    <property type="protein sequence ID" value="CCX06279.1"/>
    <property type="molecule type" value="Genomic_DNA"/>
</dbReference>
<proteinExistence type="predicted"/>
<name>U4L815_PYROM</name>
<sequence>MTEIQTDCWHSFLL</sequence>
<accession>U4L815</accession>
<protein>
    <submittedName>
        <fullName evidence="1">Uncharacterized protein</fullName>
    </submittedName>
</protein>
<dbReference type="Proteomes" id="UP000018144">
    <property type="component" value="Unassembled WGS sequence"/>
</dbReference>
<gene>
    <name evidence="1" type="ORF">PCON_05866</name>
</gene>
<keyword evidence="2" id="KW-1185">Reference proteome</keyword>
<reference evidence="1 2" key="1">
    <citation type="journal article" date="2013" name="PLoS Genet.">
        <title>The genome and development-dependent transcriptomes of Pyronema confluens: a window into fungal evolution.</title>
        <authorList>
            <person name="Traeger S."/>
            <person name="Altegoer F."/>
            <person name="Freitag M."/>
            <person name="Gabaldon T."/>
            <person name="Kempken F."/>
            <person name="Kumar A."/>
            <person name="Marcet-Houben M."/>
            <person name="Poggeler S."/>
            <person name="Stajich J.E."/>
            <person name="Nowrousian M."/>
        </authorList>
    </citation>
    <scope>NUCLEOTIDE SEQUENCE [LARGE SCALE GENOMIC DNA]</scope>
    <source>
        <strain evidence="2">CBS 100304</strain>
        <tissue evidence="1">Vegetative mycelium</tissue>
    </source>
</reference>
<evidence type="ECO:0000313" key="1">
    <source>
        <dbReference type="EMBL" id="CCX06279.1"/>
    </source>
</evidence>
<organism evidence="1 2">
    <name type="scientific">Pyronema omphalodes (strain CBS 100304)</name>
    <name type="common">Pyronema confluens</name>
    <dbReference type="NCBI Taxonomy" id="1076935"/>
    <lineage>
        <taxon>Eukaryota</taxon>
        <taxon>Fungi</taxon>
        <taxon>Dikarya</taxon>
        <taxon>Ascomycota</taxon>
        <taxon>Pezizomycotina</taxon>
        <taxon>Pezizomycetes</taxon>
        <taxon>Pezizales</taxon>
        <taxon>Pyronemataceae</taxon>
        <taxon>Pyronema</taxon>
    </lineage>
</organism>
<evidence type="ECO:0000313" key="2">
    <source>
        <dbReference type="Proteomes" id="UP000018144"/>
    </source>
</evidence>